<protein>
    <submittedName>
        <fullName evidence="1">MarR family transcriptional regulator</fullName>
    </submittedName>
</protein>
<evidence type="ECO:0000313" key="2">
    <source>
        <dbReference type="Proteomes" id="UP001596484"/>
    </source>
</evidence>
<proteinExistence type="predicted"/>
<keyword evidence="2" id="KW-1185">Reference proteome</keyword>
<name>A0ABW2S406_9NOCA</name>
<dbReference type="Proteomes" id="UP001596484">
    <property type="component" value="Unassembled WGS sequence"/>
</dbReference>
<organism evidence="1 2">
    <name type="scientific">Rhodococcus daqingensis</name>
    <dbReference type="NCBI Taxonomy" id="2479363"/>
    <lineage>
        <taxon>Bacteria</taxon>
        <taxon>Bacillati</taxon>
        <taxon>Actinomycetota</taxon>
        <taxon>Actinomycetes</taxon>
        <taxon>Mycobacteriales</taxon>
        <taxon>Nocardiaceae</taxon>
        <taxon>Rhodococcus</taxon>
    </lineage>
</organism>
<evidence type="ECO:0000313" key="1">
    <source>
        <dbReference type="EMBL" id="MFC7450471.1"/>
    </source>
</evidence>
<gene>
    <name evidence="1" type="ORF">ACFQS9_21475</name>
</gene>
<dbReference type="RefSeq" id="WP_378408425.1">
    <property type="nucleotide sequence ID" value="NZ_JBHTCS010000025.1"/>
</dbReference>
<dbReference type="InterPro" id="IPR036388">
    <property type="entry name" value="WH-like_DNA-bd_sf"/>
</dbReference>
<reference evidence="2" key="1">
    <citation type="journal article" date="2019" name="Int. J. Syst. Evol. Microbiol.">
        <title>The Global Catalogue of Microorganisms (GCM) 10K type strain sequencing project: providing services to taxonomists for standard genome sequencing and annotation.</title>
        <authorList>
            <consortium name="The Broad Institute Genomics Platform"/>
            <consortium name="The Broad Institute Genome Sequencing Center for Infectious Disease"/>
            <person name="Wu L."/>
            <person name="Ma J."/>
        </authorList>
    </citation>
    <scope>NUCLEOTIDE SEQUENCE [LARGE SCALE GENOMIC DNA]</scope>
    <source>
        <strain evidence="2">ICMP 19430</strain>
    </source>
</reference>
<dbReference type="SUPFAM" id="SSF46785">
    <property type="entry name" value="Winged helix' DNA-binding domain"/>
    <property type="match status" value="1"/>
</dbReference>
<comment type="caution">
    <text evidence="1">The sequence shown here is derived from an EMBL/GenBank/DDBJ whole genome shotgun (WGS) entry which is preliminary data.</text>
</comment>
<accession>A0ABW2S406</accession>
<dbReference type="EMBL" id="JBHTCS010000025">
    <property type="protein sequence ID" value="MFC7450471.1"/>
    <property type="molecule type" value="Genomic_DNA"/>
</dbReference>
<sequence>MAHTTELDDSTLARLPIGQWTDAAHTEVIAFIRRSLAARGLTQPQYWIIRNLHPEDLATAEEAESGLTVAELSERMSSYLLPQDEPEPDAADLVARGLLTRDAAGRLRLAEPGRLAHAQVKEQLPGLRGEIHAGIDDADYVTTVKVLRRMILNVGGAEALARYPV</sequence>
<dbReference type="InterPro" id="IPR036390">
    <property type="entry name" value="WH_DNA-bd_sf"/>
</dbReference>
<dbReference type="Gene3D" id="1.10.10.10">
    <property type="entry name" value="Winged helix-like DNA-binding domain superfamily/Winged helix DNA-binding domain"/>
    <property type="match status" value="1"/>
</dbReference>